<evidence type="ECO:0000313" key="3">
    <source>
        <dbReference type="Proteomes" id="UP000188324"/>
    </source>
</evidence>
<dbReference type="AlphaFoldDB" id="A0A1Q2CDC7"/>
<dbReference type="EMBL" id="CP019605">
    <property type="protein sequence ID" value="AQP44097.1"/>
    <property type="molecule type" value="Genomic_DNA"/>
</dbReference>
<gene>
    <name evidence="2" type="ORF">RPIT_04110</name>
</gene>
<sequence>MSVNSIRGRQREEQRLAAVLGHAEATLDALELDTGKHSHEDFFTRTKLAAETSLLLLATHRAQLGPGMDERVRRIGSRLTAAARSIELLTWVQLRPHILPELSVPHLVLSAVGLPDEDFAAALAHAAQTTSVAPTERLPWKQIERCWQHDLGAPACLPPLAARLEATALAARQDALFATREEVYSFTHALIYHTDFGHRQPGLPRPAGDLVEDAGSALARCLDDDDFDLAAEVLFTWPYLRQSWDATSVFGLRLLRDVDDEVGFLPSMTLSQERFRELDGDAARRYFYAESYHTVFVLGLLTAATLSPGIETCPGSVAAPELAHVAEQVLDLMPAAEHHRQWEQVARDLPSVERGALVPMLGDIAVRRAVRQSDFRRVREIVETVLDSGATAGTATIQGAELVLRLGSSPATRAAATTPRG</sequence>
<name>A0A1Q2CDC7_9ACTN</name>
<dbReference type="KEGG" id="tfl:RPIT_04110"/>
<proteinExistence type="predicted"/>
<dbReference type="RefSeq" id="WP_077340906.1">
    <property type="nucleotide sequence ID" value="NZ_CP019605.1"/>
</dbReference>
<protein>
    <recommendedName>
        <fullName evidence="1">DUF6895 domain-containing protein</fullName>
    </recommendedName>
</protein>
<dbReference type="Proteomes" id="UP000188324">
    <property type="component" value="Chromosome"/>
</dbReference>
<feature type="domain" description="DUF6895" evidence="1">
    <location>
        <begin position="19"/>
        <end position="303"/>
    </location>
</feature>
<dbReference type="InterPro" id="IPR054190">
    <property type="entry name" value="DUF6895"/>
</dbReference>
<organism evidence="2 3">
    <name type="scientific">Tessaracoccus flavus</name>
    <dbReference type="NCBI Taxonomy" id="1610493"/>
    <lineage>
        <taxon>Bacteria</taxon>
        <taxon>Bacillati</taxon>
        <taxon>Actinomycetota</taxon>
        <taxon>Actinomycetes</taxon>
        <taxon>Propionibacteriales</taxon>
        <taxon>Propionibacteriaceae</taxon>
        <taxon>Tessaracoccus</taxon>
    </lineage>
</organism>
<evidence type="ECO:0000313" key="2">
    <source>
        <dbReference type="EMBL" id="AQP44097.1"/>
    </source>
</evidence>
<reference evidence="2 3" key="1">
    <citation type="journal article" date="2016" name="Int. J. Syst. Evol. Microbiol.">
        <title>Tessaracoccus flavus sp. nov., isolated from the drainage system of a lindane-producing factory.</title>
        <authorList>
            <person name="Kumari R."/>
            <person name="Singh P."/>
            <person name="Schumann P."/>
            <person name="Lal R."/>
        </authorList>
    </citation>
    <scope>NUCLEOTIDE SEQUENCE [LARGE SCALE GENOMIC DNA]</scope>
    <source>
        <strain evidence="2 3">RP1T</strain>
    </source>
</reference>
<dbReference type="STRING" id="1610493.RPIT_04110"/>
<keyword evidence="3" id="KW-1185">Reference proteome</keyword>
<accession>A0A1Q2CDC7</accession>
<dbReference type="OrthoDB" id="5141156at2"/>
<evidence type="ECO:0000259" key="1">
    <source>
        <dbReference type="Pfam" id="PF21836"/>
    </source>
</evidence>
<dbReference type="Pfam" id="PF21836">
    <property type="entry name" value="DUF6895"/>
    <property type="match status" value="1"/>
</dbReference>